<organism evidence="1 2">
    <name type="scientific">Romanomermis culicivorax</name>
    <name type="common">Nematode worm</name>
    <dbReference type="NCBI Taxonomy" id="13658"/>
    <lineage>
        <taxon>Eukaryota</taxon>
        <taxon>Metazoa</taxon>
        <taxon>Ecdysozoa</taxon>
        <taxon>Nematoda</taxon>
        <taxon>Enoplea</taxon>
        <taxon>Dorylaimia</taxon>
        <taxon>Mermithida</taxon>
        <taxon>Mermithoidea</taxon>
        <taxon>Mermithidae</taxon>
        <taxon>Romanomermis</taxon>
    </lineage>
</organism>
<dbReference type="Proteomes" id="UP000887565">
    <property type="component" value="Unplaced"/>
</dbReference>
<evidence type="ECO:0000313" key="2">
    <source>
        <dbReference type="WBParaSite" id="nRc.2.0.1.t17498-RA"/>
    </source>
</evidence>
<dbReference type="WBParaSite" id="nRc.2.0.1.t17498-RA">
    <property type="protein sequence ID" value="nRc.2.0.1.t17498-RA"/>
    <property type="gene ID" value="nRc.2.0.1.g17498"/>
</dbReference>
<sequence>MLSLKFFLGLGRNAEHVREDARGTLFLKDEVGEMYLLGSKTRMERGVLDEDDLPLLRNKIRPDPPVLPARTALELDRLSGHKLRQLLVGSPSSDEKERIAEID</sequence>
<reference evidence="2" key="1">
    <citation type="submission" date="2022-11" db="UniProtKB">
        <authorList>
            <consortium name="WormBaseParasite"/>
        </authorList>
    </citation>
    <scope>IDENTIFICATION</scope>
</reference>
<name>A0A915ITX4_ROMCU</name>
<accession>A0A915ITX4</accession>
<proteinExistence type="predicted"/>
<protein>
    <submittedName>
        <fullName evidence="2">Uncharacterized protein</fullName>
    </submittedName>
</protein>
<evidence type="ECO:0000313" key="1">
    <source>
        <dbReference type="Proteomes" id="UP000887565"/>
    </source>
</evidence>
<dbReference type="AlphaFoldDB" id="A0A915ITX4"/>
<keyword evidence="1" id="KW-1185">Reference proteome</keyword>